<dbReference type="EMBL" id="JAAWWB010000027">
    <property type="protein sequence ID" value="KAG6749270.1"/>
    <property type="molecule type" value="Genomic_DNA"/>
</dbReference>
<evidence type="ECO:0000313" key="1">
    <source>
        <dbReference type="EMBL" id="KAG6749270.1"/>
    </source>
</evidence>
<comment type="caution">
    <text evidence="1">The sequence shown here is derived from an EMBL/GenBank/DDBJ whole genome shotgun (WGS) entry which is preliminary data.</text>
</comment>
<reference evidence="1" key="1">
    <citation type="journal article" date="2020" name="bioRxiv">
        <title>Hybrid origin of Populus tomentosa Carr. identified through genome sequencing and phylogenomic analysis.</title>
        <authorList>
            <person name="An X."/>
            <person name="Gao K."/>
            <person name="Chen Z."/>
            <person name="Li J."/>
            <person name="Yang X."/>
            <person name="Yang X."/>
            <person name="Zhou J."/>
            <person name="Guo T."/>
            <person name="Zhao T."/>
            <person name="Huang S."/>
            <person name="Miao D."/>
            <person name="Khan W.U."/>
            <person name="Rao P."/>
            <person name="Ye M."/>
            <person name="Lei B."/>
            <person name="Liao W."/>
            <person name="Wang J."/>
            <person name="Ji L."/>
            <person name="Li Y."/>
            <person name="Guo B."/>
            <person name="Mustafa N.S."/>
            <person name="Li S."/>
            <person name="Yun Q."/>
            <person name="Keller S.R."/>
            <person name="Mao J."/>
            <person name="Zhang R."/>
            <person name="Strauss S.H."/>
        </authorList>
    </citation>
    <scope>NUCLEOTIDE SEQUENCE</scope>
    <source>
        <strain evidence="1">GM15</strain>
        <tissue evidence="1">Leaf</tissue>
    </source>
</reference>
<protein>
    <submittedName>
        <fullName evidence="1">Uncharacterized protein</fullName>
    </submittedName>
</protein>
<evidence type="ECO:0000313" key="2">
    <source>
        <dbReference type="Proteomes" id="UP000886885"/>
    </source>
</evidence>
<dbReference type="Proteomes" id="UP000886885">
    <property type="component" value="Chromosome 14A"/>
</dbReference>
<accession>A0A8X8CCF7</accession>
<proteinExistence type="predicted"/>
<name>A0A8X8CCF7_POPTO</name>
<organism evidence="1 2">
    <name type="scientific">Populus tomentosa</name>
    <name type="common">Chinese white poplar</name>
    <dbReference type="NCBI Taxonomy" id="118781"/>
    <lineage>
        <taxon>Eukaryota</taxon>
        <taxon>Viridiplantae</taxon>
        <taxon>Streptophyta</taxon>
        <taxon>Embryophyta</taxon>
        <taxon>Tracheophyta</taxon>
        <taxon>Spermatophyta</taxon>
        <taxon>Magnoliopsida</taxon>
        <taxon>eudicotyledons</taxon>
        <taxon>Gunneridae</taxon>
        <taxon>Pentapetalae</taxon>
        <taxon>rosids</taxon>
        <taxon>fabids</taxon>
        <taxon>Malpighiales</taxon>
        <taxon>Salicaceae</taxon>
        <taxon>Saliceae</taxon>
        <taxon>Populus</taxon>
    </lineage>
</organism>
<sequence length="84" mass="9446">MYACRYVSHLQLVPFHLEIWVATASAYASAVYAVTPHESVHFPYLSGCSFSAFCDEVFGLFLQEVLCKFVMEGKLLHVLRASVL</sequence>
<dbReference type="AlphaFoldDB" id="A0A8X8CCF7"/>
<keyword evidence="2" id="KW-1185">Reference proteome</keyword>
<gene>
    <name evidence="1" type="ORF">POTOM_046313</name>
</gene>